<evidence type="ECO:0000256" key="4">
    <source>
        <dbReference type="ARBA" id="ARBA00022692"/>
    </source>
</evidence>
<dbReference type="InterPro" id="IPR004010">
    <property type="entry name" value="Double_Cache_2"/>
</dbReference>
<dbReference type="Pfam" id="PF00015">
    <property type="entry name" value="MCPsignal"/>
    <property type="match status" value="1"/>
</dbReference>
<dbReference type="PROSITE" id="PS50111">
    <property type="entry name" value="CHEMOTAXIS_TRANSDUC_2"/>
    <property type="match status" value="1"/>
</dbReference>
<feature type="domain" description="HAMP" evidence="11">
    <location>
        <begin position="439"/>
        <end position="486"/>
    </location>
</feature>
<evidence type="ECO:0000259" key="11">
    <source>
        <dbReference type="PROSITE" id="PS50885"/>
    </source>
</evidence>
<dbReference type="PROSITE" id="PS50885">
    <property type="entry name" value="HAMP"/>
    <property type="match status" value="1"/>
</dbReference>
<gene>
    <name evidence="12" type="ORF">B0174_08940</name>
</gene>
<evidence type="ECO:0000256" key="9">
    <source>
        <dbReference type="SAM" id="Phobius"/>
    </source>
</evidence>
<dbReference type="OrthoDB" id="5348717at2"/>
<dbReference type="Pfam" id="PF08269">
    <property type="entry name" value="dCache_2"/>
    <property type="match status" value="1"/>
</dbReference>
<evidence type="ECO:0000313" key="12">
    <source>
        <dbReference type="EMBL" id="PUE63806.1"/>
    </source>
</evidence>
<evidence type="ECO:0000259" key="10">
    <source>
        <dbReference type="PROSITE" id="PS50111"/>
    </source>
</evidence>
<dbReference type="PANTHER" id="PTHR43531">
    <property type="entry name" value="PROTEIN ICFG"/>
    <property type="match status" value="1"/>
</dbReference>
<protein>
    <submittedName>
        <fullName evidence="12">Uncharacterized protein</fullName>
    </submittedName>
</protein>
<keyword evidence="2" id="KW-1003">Cell membrane</keyword>
<dbReference type="AlphaFoldDB" id="A0A363CXI4"/>
<evidence type="ECO:0000256" key="8">
    <source>
        <dbReference type="PROSITE-ProRule" id="PRU00284"/>
    </source>
</evidence>
<evidence type="ECO:0000256" key="5">
    <source>
        <dbReference type="ARBA" id="ARBA00022989"/>
    </source>
</evidence>
<dbReference type="Gene3D" id="1.10.287.950">
    <property type="entry name" value="Methyl-accepting chemotaxis protein"/>
    <property type="match status" value="1"/>
</dbReference>
<dbReference type="GO" id="GO:0004888">
    <property type="term" value="F:transmembrane signaling receptor activity"/>
    <property type="evidence" value="ECO:0007669"/>
    <property type="project" value="TreeGrafter"/>
</dbReference>
<keyword evidence="8" id="KW-0807">Transducer</keyword>
<keyword evidence="13" id="KW-1185">Reference proteome</keyword>
<dbReference type="SMART" id="SM00283">
    <property type="entry name" value="MA"/>
    <property type="match status" value="1"/>
</dbReference>
<organism evidence="12 13">
    <name type="scientific">Arcobacter caeni</name>
    <dbReference type="NCBI Taxonomy" id="1912877"/>
    <lineage>
        <taxon>Bacteria</taxon>
        <taxon>Pseudomonadati</taxon>
        <taxon>Campylobacterota</taxon>
        <taxon>Epsilonproteobacteria</taxon>
        <taxon>Campylobacterales</taxon>
        <taxon>Arcobacteraceae</taxon>
        <taxon>Arcobacter</taxon>
    </lineage>
</organism>
<proteinExistence type="inferred from homology"/>
<evidence type="ECO:0000256" key="1">
    <source>
        <dbReference type="ARBA" id="ARBA00004651"/>
    </source>
</evidence>
<evidence type="ECO:0000256" key="3">
    <source>
        <dbReference type="ARBA" id="ARBA00022500"/>
    </source>
</evidence>
<dbReference type="GO" id="GO:0006935">
    <property type="term" value="P:chemotaxis"/>
    <property type="evidence" value="ECO:0007669"/>
    <property type="project" value="UniProtKB-KW"/>
</dbReference>
<dbReference type="InterPro" id="IPR033480">
    <property type="entry name" value="sCache_2"/>
</dbReference>
<dbReference type="InterPro" id="IPR051310">
    <property type="entry name" value="MCP_chemotaxis"/>
</dbReference>
<dbReference type="SMART" id="SM01049">
    <property type="entry name" value="Cache_2"/>
    <property type="match status" value="2"/>
</dbReference>
<feature type="transmembrane region" description="Helical" evidence="9">
    <location>
        <begin position="352"/>
        <end position="374"/>
    </location>
</feature>
<keyword evidence="6 9" id="KW-0472">Membrane</keyword>
<sequence length="785" mass="87799">MFKQLSIKMKLLTTVIGAILIVALVIEIGAINSLKKESNFMISNSENLIYKAKEDEVKNYVSLAYKTIEGYYAKTSKEKIKASVEEYLTEQTDYLFSIINSEYEKNKNTMSEEELKSRIKAIVEATRYGKSGYFWINDFNYKMVMHPIKKELTGQIFKNTPDVPFVELGIAELNKTKNNVGFIEYSFFNPSSQSTVYKSSMVKVFKPYNWILGTGAYIDDISSQMKQDALDAIEKMKYGVNGYFWINDSNQVVKVHGANPSLVGKDMTDVKDLKGTYLYREIVKTANANKEGGVVNYYWTIPDKKGDFKKISYVKKFEPWDLIVGTGVYVVDIDDQMNNMKKEVDETINKEIIISIITIAVIIILMSLLAIFVMNSVIIKPLNKFQDGLLHFFKYVNKEEKDIKALEITSNDEIGIMASLINDNIIKTKAILEQDNILIHDVKEIVNHVSKGYLDKRISHSTNNESLEELKLLLNNMLDNIQELVGTNINSLSNVLEEYANRNFLEKIDSSNSGKIGTDIINMNKMITKILQDNQKDGISLQGRSNELTLNVRILNENATRQAASLEETAASIEEITGNIRQTSEKAQEMLLISTTTQESAHVGKELASKTANSMEDINNTVIAINEAITVIDQIAFQTNILSLNAAVEAATAGEVGKGFAVVAAEVRNLASRSAEAAKEIKNLVELATVKANEGKKVSTTMIEGFGELEEKIINTNHLINDVANAAREQNIGMNQISDAVNQLDKFTQENAAIADKTNNIAKETNEIANDIVKNVNENNFDGKA</sequence>
<dbReference type="GO" id="GO:0005886">
    <property type="term" value="C:plasma membrane"/>
    <property type="evidence" value="ECO:0007669"/>
    <property type="project" value="UniProtKB-SubCell"/>
</dbReference>
<reference evidence="12 13" key="1">
    <citation type="submission" date="2017-02" db="EMBL/GenBank/DDBJ databases">
        <title>Arcobacter caeni sp. nov, a new Arcobacter species isolated from reclaimed water.</title>
        <authorList>
            <person name="Figueras M.J."/>
            <person name="Perez-Cataluna A."/>
            <person name="Salas-Masso N."/>
        </authorList>
    </citation>
    <scope>NUCLEOTIDE SEQUENCE [LARGE SCALE GENOMIC DNA]</scope>
    <source>
        <strain evidence="12 13">RW17-10</strain>
    </source>
</reference>
<accession>A0A363CXI4</accession>
<feature type="domain" description="Methyl-accepting transducer" evidence="10">
    <location>
        <begin position="537"/>
        <end position="766"/>
    </location>
</feature>
<keyword evidence="3" id="KW-0145">Chemotaxis</keyword>
<evidence type="ECO:0000256" key="7">
    <source>
        <dbReference type="ARBA" id="ARBA00029447"/>
    </source>
</evidence>
<keyword evidence="5 9" id="KW-1133">Transmembrane helix</keyword>
<dbReference type="Gene3D" id="3.30.450.20">
    <property type="entry name" value="PAS domain"/>
    <property type="match status" value="2"/>
</dbReference>
<dbReference type="InterPro" id="IPR004089">
    <property type="entry name" value="MCPsignal_dom"/>
</dbReference>
<name>A0A363CXI4_9BACT</name>
<evidence type="ECO:0000256" key="2">
    <source>
        <dbReference type="ARBA" id="ARBA00022475"/>
    </source>
</evidence>
<comment type="subcellular location">
    <subcellularLocation>
        <location evidence="1">Cell membrane</location>
        <topology evidence="1">Multi-pass membrane protein</topology>
    </subcellularLocation>
</comment>
<dbReference type="Gene3D" id="6.10.340.10">
    <property type="match status" value="1"/>
</dbReference>
<dbReference type="PANTHER" id="PTHR43531:SF11">
    <property type="entry name" value="METHYL-ACCEPTING CHEMOTAXIS PROTEIN 3"/>
    <property type="match status" value="1"/>
</dbReference>
<dbReference type="InterPro" id="IPR003660">
    <property type="entry name" value="HAMP_dom"/>
</dbReference>
<dbReference type="SUPFAM" id="SSF58104">
    <property type="entry name" value="Methyl-accepting chemotaxis protein (MCP) signaling domain"/>
    <property type="match status" value="1"/>
</dbReference>
<dbReference type="EMBL" id="MUXE01000013">
    <property type="protein sequence ID" value="PUE63806.1"/>
    <property type="molecule type" value="Genomic_DNA"/>
</dbReference>
<dbReference type="RefSeq" id="WP_108559858.1">
    <property type="nucleotide sequence ID" value="NZ_MUXE01000013.1"/>
</dbReference>
<keyword evidence="4 9" id="KW-0812">Transmembrane</keyword>
<dbReference type="GO" id="GO:0007165">
    <property type="term" value="P:signal transduction"/>
    <property type="evidence" value="ECO:0007669"/>
    <property type="project" value="UniProtKB-KW"/>
</dbReference>
<dbReference type="Proteomes" id="UP000251135">
    <property type="component" value="Unassembled WGS sequence"/>
</dbReference>
<comment type="caution">
    <text evidence="12">The sequence shown here is derived from an EMBL/GenBank/DDBJ whole genome shotgun (WGS) entry which is preliminary data.</text>
</comment>
<evidence type="ECO:0000256" key="6">
    <source>
        <dbReference type="ARBA" id="ARBA00023136"/>
    </source>
</evidence>
<comment type="similarity">
    <text evidence="7">Belongs to the methyl-accepting chemotaxis (MCP) protein family.</text>
</comment>
<evidence type="ECO:0000313" key="13">
    <source>
        <dbReference type="Proteomes" id="UP000251135"/>
    </source>
</evidence>